<evidence type="ECO:0000259" key="1">
    <source>
        <dbReference type="Pfam" id="PF02627"/>
    </source>
</evidence>
<dbReference type="Gene3D" id="1.20.1290.10">
    <property type="entry name" value="AhpD-like"/>
    <property type="match status" value="1"/>
</dbReference>
<reference evidence="3" key="1">
    <citation type="journal article" date="2019" name="Int. J. Syst. Evol. Microbiol.">
        <title>The Global Catalogue of Microorganisms (GCM) 10K type strain sequencing project: providing services to taxonomists for standard genome sequencing and annotation.</title>
        <authorList>
            <consortium name="The Broad Institute Genomics Platform"/>
            <consortium name="The Broad Institute Genome Sequencing Center for Infectious Disease"/>
            <person name="Wu L."/>
            <person name="Ma J."/>
        </authorList>
    </citation>
    <scope>NUCLEOTIDE SEQUENCE [LARGE SCALE GENOMIC DNA]</scope>
    <source>
        <strain evidence="3">CGMCC 4.7289</strain>
    </source>
</reference>
<organism evidence="2 3">
    <name type="scientific">Hamadaea flava</name>
    <dbReference type="NCBI Taxonomy" id="1742688"/>
    <lineage>
        <taxon>Bacteria</taxon>
        <taxon>Bacillati</taxon>
        <taxon>Actinomycetota</taxon>
        <taxon>Actinomycetes</taxon>
        <taxon>Micromonosporales</taxon>
        <taxon>Micromonosporaceae</taxon>
        <taxon>Hamadaea</taxon>
    </lineage>
</organism>
<dbReference type="EMBL" id="JBHSAY010000019">
    <property type="protein sequence ID" value="MFC4134972.1"/>
    <property type="molecule type" value="Genomic_DNA"/>
</dbReference>
<keyword evidence="3" id="KW-1185">Reference proteome</keyword>
<name>A0ABV8LV52_9ACTN</name>
<evidence type="ECO:0000313" key="2">
    <source>
        <dbReference type="EMBL" id="MFC4134972.1"/>
    </source>
</evidence>
<dbReference type="SUPFAM" id="SSF69118">
    <property type="entry name" value="AhpD-like"/>
    <property type="match status" value="1"/>
</dbReference>
<feature type="domain" description="Carboxymuconolactone decarboxylase-like" evidence="1">
    <location>
        <begin position="30"/>
        <end position="111"/>
    </location>
</feature>
<proteinExistence type="predicted"/>
<dbReference type="InterPro" id="IPR052512">
    <property type="entry name" value="4CMD/NDH-1_regulator"/>
</dbReference>
<dbReference type="RefSeq" id="WP_253762460.1">
    <property type="nucleotide sequence ID" value="NZ_JAMZDZ010000001.1"/>
</dbReference>
<gene>
    <name evidence="2" type="ORF">ACFOZ4_30550</name>
</gene>
<sequence>MSGEQTRREVLGDAHVDRALAAATDFTRPWQEHITETAWGAVWSRPGLDRRTRSLLTIALLTQQHAEGELAMHVAAAIRNGVTPDEIRETLLHTSVYAGAPAVNAAFAVAQKVLNDIVPAADG</sequence>
<protein>
    <submittedName>
        <fullName evidence="2">Carboxymuconolactone decarboxylase family protein</fullName>
    </submittedName>
</protein>
<dbReference type="PANTHER" id="PTHR33570">
    <property type="entry name" value="4-CARBOXYMUCONOLACTONE DECARBOXYLASE FAMILY PROTEIN"/>
    <property type="match status" value="1"/>
</dbReference>
<dbReference type="Pfam" id="PF02627">
    <property type="entry name" value="CMD"/>
    <property type="match status" value="1"/>
</dbReference>
<comment type="caution">
    <text evidence="2">The sequence shown here is derived from an EMBL/GenBank/DDBJ whole genome shotgun (WGS) entry which is preliminary data.</text>
</comment>
<accession>A0ABV8LV52</accession>
<dbReference type="InterPro" id="IPR003779">
    <property type="entry name" value="CMD-like"/>
</dbReference>
<dbReference type="Proteomes" id="UP001595816">
    <property type="component" value="Unassembled WGS sequence"/>
</dbReference>
<dbReference type="InterPro" id="IPR029032">
    <property type="entry name" value="AhpD-like"/>
</dbReference>
<evidence type="ECO:0000313" key="3">
    <source>
        <dbReference type="Proteomes" id="UP001595816"/>
    </source>
</evidence>
<dbReference type="PANTHER" id="PTHR33570:SF2">
    <property type="entry name" value="CARBOXYMUCONOLACTONE DECARBOXYLASE-LIKE DOMAIN-CONTAINING PROTEIN"/>
    <property type="match status" value="1"/>
</dbReference>